<dbReference type="EMBL" id="BJXJ01000013">
    <property type="protein sequence ID" value="GEM75531.1"/>
    <property type="molecule type" value="Genomic_DNA"/>
</dbReference>
<accession>A0A511QDZ2</accession>
<dbReference type="OrthoDB" id="9811969at2"/>
<feature type="transmembrane region" description="Helical" evidence="5">
    <location>
        <begin position="37"/>
        <end position="57"/>
    </location>
</feature>
<keyword evidence="3 5" id="KW-1133">Transmembrane helix</keyword>
<dbReference type="InterPro" id="IPR007318">
    <property type="entry name" value="Phopholipid_MeTrfase"/>
</dbReference>
<feature type="transmembrane region" description="Helical" evidence="5">
    <location>
        <begin position="12"/>
        <end position="31"/>
    </location>
</feature>
<keyword evidence="6" id="KW-0808">Transferase</keyword>
<comment type="subcellular location">
    <subcellularLocation>
        <location evidence="1">Endomembrane system</location>
        <topology evidence="1">Multi-pass membrane protein</topology>
    </subcellularLocation>
</comment>
<organism evidence="6 7">
    <name type="scientific">Vibrio sagamiensis NBRC 104589</name>
    <dbReference type="NCBI Taxonomy" id="1219064"/>
    <lineage>
        <taxon>Bacteria</taxon>
        <taxon>Pseudomonadati</taxon>
        <taxon>Pseudomonadota</taxon>
        <taxon>Gammaproteobacteria</taxon>
        <taxon>Vibrionales</taxon>
        <taxon>Vibrionaceae</taxon>
        <taxon>Vibrio</taxon>
    </lineage>
</organism>
<evidence type="ECO:0000256" key="3">
    <source>
        <dbReference type="ARBA" id="ARBA00022989"/>
    </source>
</evidence>
<keyword evidence="6" id="KW-0489">Methyltransferase</keyword>
<reference evidence="6 7" key="1">
    <citation type="submission" date="2019-07" db="EMBL/GenBank/DDBJ databases">
        <title>Whole genome shotgun sequence of Vibrio sagamiensis NBRC 104589.</title>
        <authorList>
            <person name="Hosoyama A."/>
            <person name="Uohara A."/>
            <person name="Ohji S."/>
            <person name="Ichikawa N."/>
        </authorList>
    </citation>
    <scope>NUCLEOTIDE SEQUENCE [LARGE SCALE GENOMIC DNA]</scope>
    <source>
        <strain evidence="6 7">NBRC 104589</strain>
    </source>
</reference>
<name>A0A511QDZ2_9VIBR</name>
<evidence type="ECO:0000256" key="5">
    <source>
        <dbReference type="SAM" id="Phobius"/>
    </source>
</evidence>
<dbReference type="AlphaFoldDB" id="A0A511QDZ2"/>
<evidence type="ECO:0000256" key="2">
    <source>
        <dbReference type="ARBA" id="ARBA00022692"/>
    </source>
</evidence>
<dbReference type="GO" id="GO:0008168">
    <property type="term" value="F:methyltransferase activity"/>
    <property type="evidence" value="ECO:0007669"/>
    <property type="project" value="UniProtKB-KW"/>
</dbReference>
<keyword evidence="7" id="KW-1185">Reference proteome</keyword>
<evidence type="ECO:0000313" key="7">
    <source>
        <dbReference type="Proteomes" id="UP000321922"/>
    </source>
</evidence>
<dbReference type="GO" id="GO:0032259">
    <property type="term" value="P:methylation"/>
    <property type="evidence" value="ECO:0007669"/>
    <property type="project" value="UniProtKB-KW"/>
</dbReference>
<dbReference type="PANTHER" id="PTHR12714">
    <property type="entry name" value="PROTEIN-S ISOPRENYLCYSTEINE O-METHYLTRANSFERASE"/>
    <property type="match status" value="1"/>
</dbReference>
<keyword evidence="4 5" id="KW-0472">Membrane</keyword>
<dbReference type="GO" id="GO:0012505">
    <property type="term" value="C:endomembrane system"/>
    <property type="evidence" value="ECO:0007669"/>
    <property type="project" value="UniProtKB-SubCell"/>
</dbReference>
<keyword evidence="2 5" id="KW-0812">Transmembrane</keyword>
<proteinExistence type="predicted"/>
<dbReference type="PANTHER" id="PTHR12714:SF24">
    <property type="entry name" value="SLR1182 PROTEIN"/>
    <property type="match status" value="1"/>
</dbReference>
<protein>
    <submittedName>
        <fullName evidence="6">Isoprenylcysteine carboxyl methyltransferase</fullName>
    </submittedName>
</protein>
<dbReference type="RefSeq" id="WP_039980804.1">
    <property type="nucleotide sequence ID" value="NZ_BAOJ01000042.1"/>
</dbReference>
<comment type="caution">
    <text evidence="6">The sequence shown here is derived from an EMBL/GenBank/DDBJ whole genome shotgun (WGS) entry which is preliminary data.</text>
</comment>
<evidence type="ECO:0000256" key="4">
    <source>
        <dbReference type="ARBA" id="ARBA00023136"/>
    </source>
</evidence>
<gene>
    <name evidence="6" type="ORF">VSA01S_16430</name>
</gene>
<feature type="transmembrane region" description="Helical" evidence="5">
    <location>
        <begin position="92"/>
        <end position="122"/>
    </location>
</feature>
<dbReference type="Gene3D" id="1.20.120.1630">
    <property type="match status" value="1"/>
</dbReference>
<dbReference type="Proteomes" id="UP000321922">
    <property type="component" value="Unassembled WGS sequence"/>
</dbReference>
<evidence type="ECO:0000313" key="6">
    <source>
        <dbReference type="EMBL" id="GEM75531.1"/>
    </source>
</evidence>
<dbReference type="Pfam" id="PF04191">
    <property type="entry name" value="PEMT"/>
    <property type="match status" value="1"/>
</dbReference>
<evidence type="ECO:0000256" key="1">
    <source>
        <dbReference type="ARBA" id="ARBA00004127"/>
    </source>
</evidence>
<sequence length="153" mass="17470">MKKLELKVPPIAVFLLSILLMYGLKSLAPSFQVTVPFLHMTSFLFVVAALLIGGAAVHEFRKIKTTTNPIKPELASTMVCTGVFSYTRNPMYLAMLLLLIALGLWWEHLSVFLVGILFVSYLNRFQIKPEERALETLFGSKYLEYKGKVHRWF</sequence>